<accession>A0A256IPJ8</accession>
<dbReference type="EMBL" id="NHPJ01000032">
    <property type="protein sequence ID" value="OYR58500.1"/>
    <property type="molecule type" value="Genomic_DNA"/>
</dbReference>
<comment type="caution">
    <text evidence="1">The sequence shown here is derived from an EMBL/GenBank/DDBJ whole genome shotgun (WGS) entry which is preliminary data.</text>
</comment>
<evidence type="ECO:0000313" key="2">
    <source>
        <dbReference type="Proteomes" id="UP000216308"/>
    </source>
</evidence>
<dbReference type="AlphaFoldDB" id="A0A256IPJ8"/>
<proteinExistence type="predicted"/>
<dbReference type="Proteomes" id="UP000216308">
    <property type="component" value="Unassembled WGS sequence"/>
</dbReference>
<name>A0A256IPJ8_9EURY</name>
<dbReference type="OrthoDB" id="350648at2157"/>
<dbReference type="RefSeq" id="WP_094530008.1">
    <property type="nucleotide sequence ID" value="NZ_NHPJ01000032.1"/>
</dbReference>
<sequence length="121" mass="14436">MSQTIRTHKEIQNYANDYTHDWPTTSVPRKPEFFQPVPPDQLGGWSKFVQMVKERRIPWETVGNIIRNGNVYRAEGRNRYRFLWTDPETLATFSLIVELRAEAFAYDDVRHYAVTVYRVQR</sequence>
<protein>
    <submittedName>
        <fullName evidence="1">Uncharacterized protein</fullName>
    </submittedName>
</protein>
<organism evidence="1 2">
    <name type="scientific">Halorubrum halodurans</name>
    <dbReference type="NCBI Taxonomy" id="1383851"/>
    <lineage>
        <taxon>Archaea</taxon>
        <taxon>Methanobacteriati</taxon>
        <taxon>Methanobacteriota</taxon>
        <taxon>Stenosarchaea group</taxon>
        <taxon>Halobacteria</taxon>
        <taxon>Halobacteriales</taxon>
        <taxon>Haloferacaceae</taxon>
        <taxon>Halorubrum</taxon>
    </lineage>
</organism>
<evidence type="ECO:0000313" key="1">
    <source>
        <dbReference type="EMBL" id="OYR58500.1"/>
    </source>
</evidence>
<gene>
    <name evidence="1" type="ORF">DJ70_02990</name>
</gene>
<keyword evidence="2" id="KW-1185">Reference proteome</keyword>
<reference evidence="1 2" key="1">
    <citation type="journal article" date="2014" name="Front. Microbiol.">
        <title>Population and genomic analysis of the genus Halorubrum.</title>
        <authorList>
            <person name="Fullmer M.S."/>
            <person name="Soucy S.M."/>
            <person name="Swithers K.S."/>
            <person name="Makkay A.M."/>
            <person name="Wheeler R."/>
            <person name="Ventosa A."/>
            <person name="Gogarten J.P."/>
            <person name="Papke R.T."/>
        </authorList>
    </citation>
    <scope>NUCLEOTIDE SEQUENCE [LARGE SCALE GENOMIC DNA]</scope>
    <source>
        <strain evidence="1 2">Cb34</strain>
    </source>
</reference>